<dbReference type="OrthoDB" id="5404599at2759"/>
<evidence type="ECO:0000313" key="3">
    <source>
        <dbReference type="Proteomes" id="UP000800041"/>
    </source>
</evidence>
<accession>A0A6G1HHG4</accession>
<dbReference type="EMBL" id="ML977137">
    <property type="protein sequence ID" value="KAF1992472.1"/>
    <property type="molecule type" value="Genomic_DNA"/>
</dbReference>
<dbReference type="InterPro" id="IPR011009">
    <property type="entry name" value="Kinase-like_dom_sf"/>
</dbReference>
<gene>
    <name evidence="2" type="ORF">K402DRAFT_426519</name>
</gene>
<reference evidence="2" key="1">
    <citation type="journal article" date="2020" name="Stud. Mycol.">
        <title>101 Dothideomycetes genomes: a test case for predicting lifestyles and emergence of pathogens.</title>
        <authorList>
            <person name="Haridas S."/>
            <person name="Albert R."/>
            <person name="Binder M."/>
            <person name="Bloem J."/>
            <person name="Labutti K."/>
            <person name="Salamov A."/>
            <person name="Andreopoulos B."/>
            <person name="Baker S."/>
            <person name="Barry K."/>
            <person name="Bills G."/>
            <person name="Bluhm B."/>
            <person name="Cannon C."/>
            <person name="Castanera R."/>
            <person name="Culley D."/>
            <person name="Daum C."/>
            <person name="Ezra D."/>
            <person name="Gonzalez J."/>
            <person name="Henrissat B."/>
            <person name="Kuo A."/>
            <person name="Liang C."/>
            <person name="Lipzen A."/>
            <person name="Lutzoni F."/>
            <person name="Magnuson J."/>
            <person name="Mondo S."/>
            <person name="Nolan M."/>
            <person name="Ohm R."/>
            <person name="Pangilinan J."/>
            <person name="Park H.-J."/>
            <person name="Ramirez L."/>
            <person name="Alfaro M."/>
            <person name="Sun H."/>
            <person name="Tritt A."/>
            <person name="Yoshinaga Y."/>
            <person name="Zwiers L.-H."/>
            <person name="Turgeon B."/>
            <person name="Goodwin S."/>
            <person name="Spatafora J."/>
            <person name="Crous P."/>
            <person name="Grigoriev I."/>
        </authorList>
    </citation>
    <scope>NUCLEOTIDE SEQUENCE</scope>
    <source>
        <strain evidence="2">CBS 113979</strain>
    </source>
</reference>
<protein>
    <recommendedName>
        <fullName evidence="1">Aminoglycoside phosphotransferase domain-containing protein</fullName>
    </recommendedName>
</protein>
<dbReference type="SUPFAM" id="SSF56112">
    <property type="entry name" value="Protein kinase-like (PK-like)"/>
    <property type="match status" value="1"/>
</dbReference>
<dbReference type="InterPro" id="IPR002575">
    <property type="entry name" value="Aminoglycoside_PTrfase"/>
</dbReference>
<dbReference type="InterPro" id="IPR051678">
    <property type="entry name" value="AGP_Transferase"/>
</dbReference>
<dbReference type="Gene3D" id="3.90.1200.10">
    <property type="match status" value="1"/>
</dbReference>
<dbReference type="Proteomes" id="UP000800041">
    <property type="component" value="Unassembled WGS sequence"/>
</dbReference>
<sequence length="275" mass="31346">MAATGPQVSLTDLPDLSQKQMAFHDSTWFRTHGLDKSLPRPDQVRARCPASDPLRPRSVVKFEEFELAVKFGKHVTTYEAVCLRTVKQMLSNKVPVPEVYGWMVDDKQSICGHLRLIFQALRSARQDPSMQFIGSLSNGPSRDRVLDLQRSSGPWPTVARFHNWLSWLWRRHAPGPDAIADLWRQLLNDSSPIVLTHGDVHQSNIIVSATSPAHLLAIIDWEQSGWYPTYWEYCKTVHTVAEYDEWRSARWIDSVFTPHPDAEEAFDLYTGAIGP</sequence>
<name>A0A6G1HHG4_9PEZI</name>
<dbReference type="Pfam" id="PF01636">
    <property type="entry name" value="APH"/>
    <property type="match status" value="1"/>
</dbReference>
<dbReference type="PANTHER" id="PTHR21310">
    <property type="entry name" value="AMINOGLYCOSIDE PHOSPHOTRANSFERASE-RELATED-RELATED"/>
    <property type="match status" value="1"/>
</dbReference>
<organism evidence="2 3">
    <name type="scientific">Aulographum hederae CBS 113979</name>
    <dbReference type="NCBI Taxonomy" id="1176131"/>
    <lineage>
        <taxon>Eukaryota</taxon>
        <taxon>Fungi</taxon>
        <taxon>Dikarya</taxon>
        <taxon>Ascomycota</taxon>
        <taxon>Pezizomycotina</taxon>
        <taxon>Dothideomycetes</taxon>
        <taxon>Pleosporomycetidae</taxon>
        <taxon>Aulographales</taxon>
        <taxon>Aulographaceae</taxon>
    </lineage>
</organism>
<evidence type="ECO:0000313" key="2">
    <source>
        <dbReference type="EMBL" id="KAF1992472.1"/>
    </source>
</evidence>
<dbReference type="PANTHER" id="PTHR21310:SF54">
    <property type="entry name" value="AMINOGLYCOSIDE PHOSPHOTRANSFERASE DOMAIN-CONTAINING PROTEIN"/>
    <property type="match status" value="1"/>
</dbReference>
<feature type="domain" description="Aminoglycoside phosphotransferase" evidence="1">
    <location>
        <begin position="164"/>
        <end position="253"/>
    </location>
</feature>
<dbReference type="AlphaFoldDB" id="A0A6G1HHG4"/>
<keyword evidence="3" id="KW-1185">Reference proteome</keyword>
<proteinExistence type="predicted"/>
<evidence type="ECO:0000259" key="1">
    <source>
        <dbReference type="Pfam" id="PF01636"/>
    </source>
</evidence>